<gene>
    <name evidence="11" type="ORF">PCOR1329_LOCUS14920</name>
</gene>
<keyword evidence="6" id="KW-0472">Membrane</keyword>
<dbReference type="Gene3D" id="2.60.120.10">
    <property type="entry name" value="Jelly Rolls"/>
    <property type="match status" value="1"/>
</dbReference>
<keyword evidence="8" id="KW-0407">Ion channel</keyword>
<dbReference type="InterPro" id="IPR000595">
    <property type="entry name" value="cNMP-bd_dom"/>
</dbReference>
<feature type="region of interest" description="Disordered" evidence="9">
    <location>
        <begin position="151"/>
        <end position="242"/>
    </location>
</feature>
<comment type="subcellular location">
    <subcellularLocation>
        <location evidence="1">Membrane</location>
        <topology evidence="1">Multi-pass membrane protein</topology>
    </subcellularLocation>
</comment>
<dbReference type="InterPro" id="IPR014710">
    <property type="entry name" value="RmlC-like_jellyroll"/>
</dbReference>
<dbReference type="PROSITE" id="PS50042">
    <property type="entry name" value="CNMP_BINDING_3"/>
    <property type="match status" value="1"/>
</dbReference>
<evidence type="ECO:0000313" key="12">
    <source>
        <dbReference type="Proteomes" id="UP001189429"/>
    </source>
</evidence>
<dbReference type="PROSITE" id="PS00888">
    <property type="entry name" value="CNMP_BINDING_1"/>
    <property type="match status" value="1"/>
</dbReference>
<evidence type="ECO:0000256" key="2">
    <source>
        <dbReference type="ARBA" id="ARBA00022448"/>
    </source>
</evidence>
<keyword evidence="5" id="KW-0406">Ion transport</keyword>
<evidence type="ECO:0000256" key="1">
    <source>
        <dbReference type="ARBA" id="ARBA00004141"/>
    </source>
</evidence>
<dbReference type="InterPro" id="IPR018490">
    <property type="entry name" value="cNMP-bd_dom_sf"/>
</dbReference>
<dbReference type="InterPro" id="IPR050866">
    <property type="entry name" value="CNG_cation_channel"/>
</dbReference>
<dbReference type="CDD" id="cd00038">
    <property type="entry name" value="CAP_ED"/>
    <property type="match status" value="1"/>
</dbReference>
<keyword evidence="4" id="KW-1133">Transmembrane helix</keyword>
<feature type="domain" description="Cyclic nucleotide-binding" evidence="10">
    <location>
        <begin position="26"/>
        <end position="127"/>
    </location>
</feature>
<name>A0ABN9QVI7_9DINO</name>
<dbReference type="InterPro" id="IPR018488">
    <property type="entry name" value="cNMP-bd_CS"/>
</dbReference>
<keyword evidence="3" id="KW-0812">Transmembrane</keyword>
<dbReference type="SUPFAM" id="SSF51206">
    <property type="entry name" value="cAMP-binding domain-like"/>
    <property type="match status" value="1"/>
</dbReference>
<evidence type="ECO:0000313" key="11">
    <source>
        <dbReference type="EMBL" id="CAK0809764.1"/>
    </source>
</evidence>
<dbReference type="PANTHER" id="PTHR45638:SF11">
    <property type="entry name" value="CYCLIC NUCLEOTIDE-GATED CATION CHANNEL SUBUNIT A"/>
    <property type="match status" value="1"/>
</dbReference>
<evidence type="ECO:0000256" key="3">
    <source>
        <dbReference type="ARBA" id="ARBA00022692"/>
    </source>
</evidence>
<feature type="compositionally biased region" description="Acidic residues" evidence="9">
    <location>
        <begin position="160"/>
        <end position="176"/>
    </location>
</feature>
<accession>A0ABN9QVI7</accession>
<evidence type="ECO:0000256" key="5">
    <source>
        <dbReference type="ARBA" id="ARBA00023065"/>
    </source>
</evidence>
<keyword evidence="2" id="KW-0813">Transport</keyword>
<dbReference type="EMBL" id="CAUYUJ010004476">
    <property type="protein sequence ID" value="CAK0809764.1"/>
    <property type="molecule type" value="Genomic_DNA"/>
</dbReference>
<dbReference type="PANTHER" id="PTHR45638">
    <property type="entry name" value="CYCLIC NUCLEOTIDE-GATED CATION CHANNEL SUBUNIT A"/>
    <property type="match status" value="1"/>
</dbReference>
<keyword evidence="7" id="KW-1071">Ligand-gated ion channel</keyword>
<evidence type="ECO:0000256" key="4">
    <source>
        <dbReference type="ARBA" id="ARBA00022989"/>
    </source>
</evidence>
<dbReference type="Pfam" id="PF00027">
    <property type="entry name" value="cNMP_binding"/>
    <property type="match status" value="1"/>
</dbReference>
<reference evidence="11" key="1">
    <citation type="submission" date="2023-10" db="EMBL/GenBank/DDBJ databases">
        <authorList>
            <person name="Chen Y."/>
            <person name="Shah S."/>
            <person name="Dougan E. K."/>
            <person name="Thang M."/>
            <person name="Chan C."/>
        </authorList>
    </citation>
    <scope>NUCLEOTIDE SEQUENCE [LARGE SCALE GENOMIC DNA]</scope>
</reference>
<organism evidence="11 12">
    <name type="scientific">Prorocentrum cordatum</name>
    <dbReference type="NCBI Taxonomy" id="2364126"/>
    <lineage>
        <taxon>Eukaryota</taxon>
        <taxon>Sar</taxon>
        <taxon>Alveolata</taxon>
        <taxon>Dinophyceae</taxon>
        <taxon>Prorocentrales</taxon>
        <taxon>Prorocentraceae</taxon>
        <taxon>Prorocentrum</taxon>
    </lineage>
</organism>
<evidence type="ECO:0000256" key="8">
    <source>
        <dbReference type="ARBA" id="ARBA00023303"/>
    </source>
</evidence>
<evidence type="ECO:0000256" key="7">
    <source>
        <dbReference type="ARBA" id="ARBA00023286"/>
    </source>
</evidence>
<sequence length="242" mass="26315">DPTLSLDLRRRLALSLYGPVLRKVPIFRDVKSMYLKCLCQRVVVRLYTPGDLLVLIGEVGSELFIIMSGKVEPVGEDGRPIRDIVMGEGQYFGEICFLHPGTRRTASVRCVEFCQTIVLTLETFDQLQMTEVLDAIRSQSHDMQKAYVKPELPNACTGLDTDDDKDAEPGAGDEAEGPAVPGRLPGSPAEAQGGAGPAEGQLRTVASGQVPSAQHQTKKGPQPLRSSPRHLSHLRGQGRSED</sequence>
<feature type="non-terminal residue" evidence="11">
    <location>
        <position position="1"/>
    </location>
</feature>
<keyword evidence="12" id="KW-1185">Reference proteome</keyword>
<comment type="caution">
    <text evidence="11">The sequence shown here is derived from an EMBL/GenBank/DDBJ whole genome shotgun (WGS) entry which is preliminary data.</text>
</comment>
<proteinExistence type="predicted"/>
<evidence type="ECO:0000256" key="9">
    <source>
        <dbReference type="SAM" id="MobiDB-lite"/>
    </source>
</evidence>
<dbReference type="Proteomes" id="UP001189429">
    <property type="component" value="Unassembled WGS sequence"/>
</dbReference>
<protein>
    <recommendedName>
        <fullName evidence="10">Cyclic nucleotide-binding domain-containing protein</fullName>
    </recommendedName>
</protein>
<dbReference type="SMART" id="SM00100">
    <property type="entry name" value="cNMP"/>
    <property type="match status" value="1"/>
</dbReference>
<feature type="non-terminal residue" evidence="11">
    <location>
        <position position="242"/>
    </location>
</feature>
<feature type="compositionally biased region" description="Polar residues" evidence="9">
    <location>
        <begin position="204"/>
        <end position="215"/>
    </location>
</feature>
<evidence type="ECO:0000259" key="10">
    <source>
        <dbReference type="PROSITE" id="PS50042"/>
    </source>
</evidence>
<evidence type="ECO:0000256" key="6">
    <source>
        <dbReference type="ARBA" id="ARBA00023136"/>
    </source>
</evidence>